<dbReference type="Pfam" id="PF13827">
    <property type="entry name" value="DUF4189"/>
    <property type="match status" value="1"/>
</dbReference>
<gene>
    <name evidence="3" type="ORF">ATK86_5882</name>
</gene>
<evidence type="ECO:0000313" key="3">
    <source>
        <dbReference type="EMBL" id="PKV81417.1"/>
    </source>
</evidence>
<name>A0A2N3VIG1_9NOCA</name>
<dbReference type="OrthoDB" id="4554786at2"/>
<evidence type="ECO:0000259" key="2">
    <source>
        <dbReference type="Pfam" id="PF13827"/>
    </source>
</evidence>
<dbReference type="Proteomes" id="UP000233766">
    <property type="component" value="Unassembled WGS sequence"/>
</dbReference>
<reference evidence="3 4" key="1">
    <citation type="submission" date="2017-12" db="EMBL/GenBank/DDBJ databases">
        <title>Sequencing the genomes of 1000 Actinobacteria strains.</title>
        <authorList>
            <person name="Klenk H.-P."/>
        </authorList>
    </citation>
    <scope>NUCLEOTIDE SEQUENCE [LARGE SCALE GENOMIC DNA]</scope>
    <source>
        <strain evidence="3 4">DSM 44489</strain>
    </source>
</reference>
<dbReference type="RefSeq" id="WP_101467148.1">
    <property type="nucleotide sequence ID" value="NZ_PJMW01000002.1"/>
</dbReference>
<protein>
    <submittedName>
        <fullName evidence="3">Uncharacterized protein DUF4189</fullName>
    </submittedName>
</protein>
<feature type="signal peptide" evidence="1">
    <location>
        <begin position="1"/>
        <end position="29"/>
    </location>
</feature>
<feature type="domain" description="DUF4189" evidence="2">
    <location>
        <begin position="34"/>
        <end position="113"/>
    </location>
</feature>
<keyword evidence="1" id="KW-0732">Signal</keyword>
<feature type="chain" id="PRO_5014840007" evidence="1">
    <location>
        <begin position="30"/>
        <end position="144"/>
    </location>
</feature>
<dbReference type="InterPro" id="IPR025240">
    <property type="entry name" value="DUF4189"/>
</dbReference>
<accession>A0A2N3VIG1</accession>
<keyword evidence="4" id="KW-1185">Reference proteome</keyword>
<comment type="caution">
    <text evidence="3">The sequence shown here is derived from an EMBL/GenBank/DDBJ whole genome shotgun (WGS) entry which is preliminary data.</text>
</comment>
<sequence>MSFMGKAVFAVAASVLAAGSVLGAGAADAANNKWGAIAFSSQQWESWSTRDWPTEEGATSVVLQDCAMDDCRILTAWANGCGALVWNDQGWVAAASGPTRSEAVRKAIDKLSEGVPIARLANFGSSDFSGTKVVDVVCTSNVRG</sequence>
<proteinExistence type="predicted"/>
<dbReference type="EMBL" id="PJMW01000002">
    <property type="protein sequence ID" value="PKV81417.1"/>
    <property type="molecule type" value="Genomic_DNA"/>
</dbReference>
<evidence type="ECO:0000256" key="1">
    <source>
        <dbReference type="SAM" id="SignalP"/>
    </source>
</evidence>
<organism evidence="3 4">
    <name type="scientific">Nocardia fluminea</name>
    <dbReference type="NCBI Taxonomy" id="134984"/>
    <lineage>
        <taxon>Bacteria</taxon>
        <taxon>Bacillati</taxon>
        <taxon>Actinomycetota</taxon>
        <taxon>Actinomycetes</taxon>
        <taxon>Mycobacteriales</taxon>
        <taxon>Nocardiaceae</taxon>
        <taxon>Nocardia</taxon>
    </lineage>
</organism>
<dbReference type="AlphaFoldDB" id="A0A2N3VIG1"/>
<evidence type="ECO:0000313" key="4">
    <source>
        <dbReference type="Proteomes" id="UP000233766"/>
    </source>
</evidence>